<dbReference type="Pfam" id="PF00005">
    <property type="entry name" value="ABC_tran"/>
    <property type="match status" value="1"/>
</dbReference>
<dbReference type="GO" id="GO:0016887">
    <property type="term" value="F:ATP hydrolysis activity"/>
    <property type="evidence" value="ECO:0007669"/>
    <property type="project" value="InterPro"/>
</dbReference>
<dbReference type="InterPro" id="IPR050166">
    <property type="entry name" value="ABC_transporter_ATP-bind"/>
</dbReference>
<dbReference type="AlphaFoldDB" id="A0A8H9GN52"/>
<evidence type="ECO:0000313" key="5">
    <source>
        <dbReference type="EMBL" id="GGM40367.1"/>
    </source>
</evidence>
<dbReference type="InterPro" id="IPR003593">
    <property type="entry name" value="AAA+_ATPase"/>
</dbReference>
<dbReference type="PROSITE" id="PS00211">
    <property type="entry name" value="ABC_TRANSPORTER_1"/>
    <property type="match status" value="1"/>
</dbReference>
<dbReference type="PANTHER" id="PTHR42788">
    <property type="entry name" value="TAURINE IMPORT ATP-BINDING PROTEIN-RELATED"/>
    <property type="match status" value="1"/>
</dbReference>
<dbReference type="EMBL" id="BMPT01000021">
    <property type="protein sequence ID" value="GGM40367.1"/>
    <property type="molecule type" value="Genomic_DNA"/>
</dbReference>
<dbReference type="SMART" id="SM00382">
    <property type="entry name" value="AAA"/>
    <property type="match status" value="1"/>
</dbReference>
<proteinExistence type="predicted"/>
<name>A0A8H9GN52_9MICO</name>
<reference evidence="5" key="1">
    <citation type="journal article" date="2014" name="Int. J. Syst. Evol. Microbiol.">
        <title>Complete genome sequence of Corynebacterium casei LMG S-19264T (=DSM 44701T), isolated from a smear-ripened cheese.</title>
        <authorList>
            <consortium name="US DOE Joint Genome Institute (JGI-PGF)"/>
            <person name="Walter F."/>
            <person name="Albersmeier A."/>
            <person name="Kalinowski J."/>
            <person name="Ruckert C."/>
        </authorList>
    </citation>
    <scope>NUCLEOTIDE SEQUENCE</scope>
    <source>
        <strain evidence="5">JCM 3051</strain>
    </source>
</reference>
<dbReference type="GO" id="GO:0005524">
    <property type="term" value="F:ATP binding"/>
    <property type="evidence" value="ECO:0007669"/>
    <property type="project" value="UniProtKB-KW"/>
</dbReference>
<keyword evidence="3" id="KW-0067">ATP-binding</keyword>
<dbReference type="PANTHER" id="PTHR42788:SF13">
    <property type="entry name" value="ALIPHATIC SULFONATES IMPORT ATP-BINDING PROTEIN SSUB"/>
    <property type="match status" value="1"/>
</dbReference>
<dbReference type="CDD" id="cd03293">
    <property type="entry name" value="ABC_NrtD_SsuB_transporters"/>
    <property type="match status" value="1"/>
</dbReference>
<evidence type="ECO:0000259" key="4">
    <source>
        <dbReference type="PROSITE" id="PS50893"/>
    </source>
</evidence>
<keyword evidence="6" id="KW-1185">Reference proteome</keyword>
<sequence length="296" mass="31649">MTSPADVAPDHDVVDHPGGASLEVRHLRKVYAGRGEPVEAVADLTFEVRPGELVCVVGPSGAGKTTLLRCLAGLLPATSGELALGGSPITGPPPGMAVVLQEYGRSLFPWMSVAQNVELPLKEKGVAKARRAELVAETLAAVGLADVARSYPWQLSGGMQQRVAIARAVAYEPQVLLMDEPFAAVDAQTRFELEDLVRTLWKRLGITVVFVTHDIDEAIYLGERVLVLSARPTVVLEDVEVGLGADRDQLETRGDAEFARLRTHVYELVQQAKQGVRSLADAHLTHPADAPPPPGA</sequence>
<dbReference type="InterPro" id="IPR003439">
    <property type="entry name" value="ABC_transporter-like_ATP-bd"/>
</dbReference>
<organism evidence="5 6">
    <name type="scientific">Promicromonospora citrea</name>
    <dbReference type="NCBI Taxonomy" id="43677"/>
    <lineage>
        <taxon>Bacteria</taxon>
        <taxon>Bacillati</taxon>
        <taxon>Actinomycetota</taxon>
        <taxon>Actinomycetes</taxon>
        <taxon>Micrococcales</taxon>
        <taxon>Promicromonosporaceae</taxon>
        <taxon>Promicromonospora</taxon>
    </lineage>
</organism>
<dbReference type="Proteomes" id="UP000655589">
    <property type="component" value="Unassembled WGS sequence"/>
</dbReference>
<evidence type="ECO:0000256" key="2">
    <source>
        <dbReference type="ARBA" id="ARBA00022741"/>
    </source>
</evidence>
<dbReference type="InterPro" id="IPR017871">
    <property type="entry name" value="ABC_transporter-like_CS"/>
</dbReference>
<dbReference type="PROSITE" id="PS50893">
    <property type="entry name" value="ABC_TRANSPORTER_2"/>
    <property type="match status" value="1"/>
</dbReference>
<dbReference type="InterPro" id="IPR027417">
    <property type="entry name" value="P-loop_NTPase"/>
</dbReference>
<reference evidence="5" key="2">
    <citation type="submission" date="2020-09" db="EMBL/GenBank/DDBJ databases">
        <authorList>
            <person name="Sun Q."/>
            <person name="Ohkuma M."/>
        </authorList>
    </citation>
    <scope>NUCLEOTIDE SEQUENCE</scope>
    <source>
        <strain evidence="5">JCM 3051</strain>
    </source>
</reference>
<keyword evidence="2" id="KW-0547">Nucleotide-binding</keyword>
<keyword evidence="1" id="KW-0813">Transport</keyword>
<gene>
    <name evidence="5" type="primary">ssuB</name>
    <name evidence="5" type="ORF">GCM10010102_39940</name>
</gene>
<evidence type="ECO:0000256" key="1">
    <source>
        <dbReference type="ARBA" id="ARBA00022448"/>
    </source>
</evidence>
<dbReference type="SUPFAM" id="SSF52540">
    <property type="entry name" value="P-loop containing nucleoside triphosphate hydrolases"/>
    <property type="match status" value="1"/>
</dbReference>
<comment type="caution">
    <text evidence="5">The sequence shown here is derived from an EMBL/GenBank/DDBJ whole genome shotgun (WGS) entry which is preliminary data.</text>
</comment>
<accession>A0A8H9GN52</accession>
<dbReference type="Gene3D" id="3.40.50.300">
    <property type="entry name" value="P-loop containing nucleotide triphosphate hydrolases"/>
    <property type="match status" value="1"/>
</dbReference>
<evidence type="ECO:0000313" key="6">
    <source>
        <dbReference type="Proteomes" id="UP000655589"/>
    </source>
</evidence>
<evidence type="ECO:0000256" key="3">
    <source>
        <dbReference type="ARBA" id="ARBA00022840"/>
    </source>
</evidence>
<dbReference type="RefSeq" id="WP_171104013.1">
    <property type="nucleotide sequence ID" value="NZ_BMPT01000021.1"/>
</dbReference>
<feature type="domain" description="ABC transporter" evidence="4">
    <location>
        <begin position="22"/>
        <end position="255"/>
    </location>
</feature>
<protein>
    <submittedName>
        <fullName evidence="5">ABC transporter</fullName>
    </submittedName>
</protein>